<keyword evidence="2" id="KW-0436">Ligase</keyword>
<evidence type="ECO:0000256" key="5">
    <source>
        <dbReference type="ARBA" id="ARBA00022840"/>
    </source>
</evidence>
<protein>
    <submittedName>
        <fullName evidence="7">Uncharacterized protein</fullName>
    </submittedName>
</protein>
<evidence type="ECO:0000256" key="2">
    <source>
        <dbReference type="ARBA" id="ARBA00022598"/>
    </source>
</evidence>
<evidence type="ECO:0000256" key="1">
    <source>
        <dbReference type="ARBA" id="ARBA00006432"/>
    </source>
</evidence>
<dbReference type="Ensembl" id="ENSECAT00000099631.1">
    <property type="protein sequence ID" value="ENSECAP00000073907.1"/>
    <property type="gene ID" value="ENSECAG00000045816.1"/>
</dbReference>
<organism evidence="7 8">
    <name type="scientific">Equus caballus</name>
    <name type="common">Horse</name>
    <dbReference type="NCBI Taxonomy" id="9796"/>
    <lineage>
        <taxon>Eukaryota</taxon>
        <taxon>Metazoa</taxon>
        <taxon>Chordata</taxon>
        <taxon>Craniata</taxon>
        <taxon>Vertebrata</taxon>
        <taxon>Euteleostomi</taxon>
        <taxon>Mammalia</taxon>
        <taxon>Eutheria</taxon>
        <taxon>Laurasiatheria</taxon>
        <taxon>Perissodactyla</taxon>
        <taxon>Equidae</taxon>
        <taxon>Equus</taxon>
    </lineage>
</organism>
<feature type="region of interest" description="Disordered" evidence="6">
    <location>
        <begin position="89"/>
        <end position="111"/>
    </location>
</feature>
<keyword evidence="3" id="KW-0547">Nucleotide-binding</keyword>
<accession>A0A9L0SG69</accession>
<comment type="similarity">
    <text evidence="1">Belongs to the ATP-dependent AMP-binding enzyme family.</text>
</comment>
<dbReference type="Gene3D" id="3.40.50.12780">
    <property type="entry name" value="N-terminal domain of ligase-like"/>
    <property type="match status" value="1"/>
</dbReference>
<keyword evidence="4" id="KW-0276">Fatty acid metabolism</keyword>
<dbReference type="GO" id="GO:0016877">
    <property type="term" value="F:ligase activity, forming carbon-sulfur bonds"/>
    <property type="evidence" value="ECO:0007669"/>
    <property type="project" value="UniProtKB-ARBA"/>
</dbReference>
<reference evidence="7 8" key="1">
    <citation type="journal article" date="2009" name="Science">
        <title>Genome sequence, comparative analysis, and population genetics of the domestic horse.</title>
        <authorList>
            <consortium name="Broad Institute Genome Sequencing Platform"/>
            <consortium name="Broad Institute Whole Genome Assembly Team"/>
            <person name="Wade C.M."/>
            <person name="Giulotto E."/>
            <person name="Sigurdsson S."/>
            <person name="Zoli M."/>
            <person name="Gnerre S."/>
            <person name="Imsland F."/>
            <person name="Lear T.L."/>
            <person name="Adelson D.L."/>
            <person name="Bailey E."/>
            <person name="Bellone R.R."/>
            <person name="Bloecker H."/>
            <person name="Distl O."/>
            <person name="Edgar R.C."/>
            <person name="Garber M."/>
            <person name="Leeb T."/>
            <person name="Mauceli E."/>
            <person name="MacLeod J.N."/>
            <person name="Penedo M.C.T."/>
            <person name="Raison J.M."/>
            <person name="Sharpe T."/>
            <person name="Vogel J."/>
            <person name="Andersson L."/>
            <person name="Antczak D.F."/>
            <person name="Biagi T."/>
            <person name="Binns M.M."/>
            <person name="Chowdhary B.P."/>
            <person name="Coleman S.J."/>
            <person name="Della Valle G."/>
            <person name="Fryc S."/>
            <person name="Guerin G."/>
            <person name="Hasegawa T."/>
            <person name="Hill E.W."/>
            <person name="Jurka J."/>
            <person name="Kiialainen A."/>
            <person name="Lindgren G."/>
            <person name="Liu J."/>
            <person name="Magnani E."/>
            <person name="Mickelson J.R."/>
            <person name="Murray J."/>
            <person name="Nergadze S.G."/>
            <person name="Onofrio R."/>
            <person name="Pedroni S."/>
            <person name="Piras M.F."/>
            <person name="Raudsepp T."/>
            <person name="Rocchi M."/>
            <person name="Roeed K.H."/>
            <person name="Ryder O.A."/>
            <person name="Searle S."/>
            <person name="Skow L."/>
            <person name="Swinburne J.E."/>
            <person name="Syvaenen A.C."/>
            <person name="Tozaki T."/>
            <person name="Valberg S.J."/>
            <person name="Vaudin M."/>
            <person name="White J.R."/>
            <person name="Zody M.C."/>
            <person name="Lander E.S."/>
            <person name="Lindblad-Toh K."/>
        </authorList>
    </citation>
    <scope>NUCLEOTIDE SEQUENCE [LARGE SCALE GENOMIC DNA]</scope>
    <source>
        <strain evidence="7 8">Thoroughbred</strain>
    </source>
</reference>
<dbReference type="Proteomes" id="UP000002281">
    <property type="component" value="Chromosome 13"/>
</dbReference>
<dbReference type="SUPFAM" id="SSF56801">
    <property type="entry name" value="Acetyl-CoA synthetase-like"/>
    <property type="match status" value="1"/>
</dbReference>
<keyword evidence="8" id="KW-1185">Reference proteome</keyword>
<evidence type="ECO:0000313" key="8">
    <source>
        <dbReference type="Proteomes" id="UP000002281"/>
    </source>
</evidence>
<evidence type="ECO:0000313" key="7">
    <source>
        <dbReference type="Ensembl" id="ENSECAP00000073907.1"/>
    </source>
</evidence>
<dbReference type="GO" id="GO:0005524">
    <property type="term" value="F:ATP binding"/>
    <property type="evidence" value="ECO:0007669"/>
    <property type="project" value="UniProtKB-KW"/>
</dbReference>
<dbReference type="PANTHER" id="PTHR43605:SF3">
    <property type="entry name" value="ACYL-COENZYME A SYNTHETASE ACSM2B, MITOCHONDRIAL"/>
    <property type="match status" value="1"/>
</dbReference>
<evidence type="ECO:0000256" key="4">
    <source>
        <dbReference type="ARBA" id="ARBA00022832"/>
    </source>
</evidence>
<dbReference type="AlphaFoldDB" id="A0A9L0SG69"/>
<reference evidence="7" key="3">
    <citation type="submission" date="2025-09" db="UniProtKB">
        <authorList>
            <consortium name="Ensembl"/>
        </authorList>
    </citation>
    <scope>IDENTIFICATION</scope>
    <source>
        <strain evidence="7">Thoroughbred</strain>
    </source>
</reference>
<dbReference type="PROSITE" id="PS51257">
    <property type="entry name" value="PROKAR_LIPOPROTEIN"/>
    <property type="match status" value="1"/>
</dbReference>
<sequence length="182" mass="20396">MWNFSQRSELSQQAANVLSGACGLQCGNREVVVLPRVPEWCLVTLGCVRAGTVQLPSQQCGRSPQCSPDVDSTGSFQVQAPTSTELLKQRRDPPSRHIGEVEGPDRTGHPRILWPDRNDTCSWDNHELGLTCRVSKTMKVKPGYLGTTTPPYDVQLRKIEPQRRGHSHTVYFFKHFLCTLPL</sequence>
<dbReference type="InterPro" id="IPR051087">
    <property type="entry name" value="Mitochondrial_ACSM"/>
</dbReference>
<dbReference type="InterPro" id="IPR042099">
    <property type="entry name" value="ANL_N_sf"/>
</dbReference>
<dbReference type="GO" id="GO:0006631">
    <property type="term" value="P:fatty acid metabolic process"/>
    <property type="evidence" value="ECO:0007669"/>
    <property type="project" value="UniProtKB-KW"/>
</dbReference>
<proteinExistence type="inferred from homology"/>
<keyword evidence="4" id="KW-0443">Lipid metabolism</keyword>
<evidence type="ECO:0000256" key="3">
    <source>
        <dbReference type="ARBA" id="ARBA00022741"/>
    </source>
</evidence>
<keyword evidence="5" id="KW-0067">ATP-binding</keyword>
<reference evidence="7" key="2">
    <citation type="submission" date="2025-08" db="UniProtKB">
        <authorList>
            <consortium name="Ensembl"/>
        </authorList>
    </citation>
    <scope>IDENTIFICATION</scope>
    <source>
        <strain evidence="7">Thoroughbred</strain>
    </source>
</reference>
<evidence type="ECO:0000256" key="6">
    <source>
        <dbReference type="SAM" id="MobiDB-lite"/>
    </source>
</evidence>
<dbReference type="PANTHER" id="PTHR43605">
    <property type="entry name" value="ACYL-COENZYME A SYNTHETASE"/>
    <property type="match status" value="1"/>
</dbReference>
<name>A0A9L0SG69_HORSE</name>